<organism evidence="2 3">
    <name type="scientific">Micromonospora qiuiae</name>
    <dbReference type="NCBI Taxonomy" id="502268"/>
    <lineage>
        <taxon>Bacteria</taxon>
        <taxon>Bacillati</taxon>
        <taxon>Actinomycetota</taxon>
        <taxon>Actinomycetes</taxon>
        <taxon>Micromonosporales</taxon>
        <taxon>Micromonosporaceae</taxon>
        <taxon>Micromonospora</taxon>
    </lineage>
</organism>
<name>A0ABQ4JKI8_9ACTN</name>
<evidence type="ECO:0000256" key="1">
    <source>
        <dbReference type="SAM" id="MobiDB-lite"/>
    </source>
</evidence>
<dbReference type="Proteomes" id="UP000653076">
    <property type="component" value="Unassembled WGS sequence"/>
</dbReference>
<evidence type="ECO:0000313" key="2">
    <source>
        <dbReference type="EMBL" id="GIJ29999.1"/>
    </source>
</evidence>
<keyword evidence="3" id="KW-1185">Reference proteome</keyword>
<feature type="region of interest" description="Disordered" evidence="1">
    <location>
        <begin position="231"/>
        <end position="273"/>
    </location>
</feature>
<sequence>MTRRPVTRDAVAAHLGYYWADASWPVPSNLAALTAIAWNEGWNEAPVSPADDRQLVGVDFVVKAVFPLGFASGKRAGVLAVDGHITAAAREAIGRLSDENDPGRVVRGLLDQLTAAAHDEVRRHDGASVEEGSSRPLGRTFEAAASDNRARTNAQRAAAAASVAWTHAVKDGWGQAYWTANRIIIPVRDSKLAATNAIDGTPVVDWLDDLAEAARAIADERPGQHPAQLARLAGPAETSSTASDDHAAREAPSAAKNHHNNGLDKGDRRPRGM</sequence>
<proteinExistence type="predicted"/>
<reference evidence="2 3" key="1">
    <citation type="submission" date="2021-01" db="EMBL/GenBank/DDBJ databases">
        <title>Whole genome shotgun sequence of Verrucosispora qiuiae NBRC 106684.</title>
        <authorList>
            <person name="Komaki H."/>
            <person name="Tamura T."/>
        </authorList>
    </citation>
    <scope>NUCLEOTIDE SEQUENCE [LARGE SCALE GENOMIC DNA]</scope>
    <source>
        <strain evidence="2 3">NBRC 106684</strain>
    </source>
</reference>
<gene>
    <name evidence="2" type="ORF">Vqi01_51610</name>
</gene>
<dbReference type="EMBL" id="BOPC01000092">
    <property type="protein sequence ID" value="GIJ29999.1"/>
    <property type="molecule type" value="Genomic_DNA"/>
</dbReference>
<comment type="caution">
    <text evidence="2">The sequence shown here is derived from an EMBL/GenBank/DDBJ whole genome shotgun (WGS) entry which is preliminary data.</text>
</comment>
<evidence type="ECO:0000313" key="3">
    <source>
        <dbReference type="Proteomes" id="UP000653076"/>
    </source>
</evidence>
<dbReference type="RefSeq" id="WP_204037493.1">
    <property type="nucleotide sequence ID" value="NZ_BOPC01000092.1"/>
</dbReference>
<evidence type="ECO:0008006" key="4">
    <source>
        <dbReference type="Google" id="ProtNLM"/>
    </source>
</evidence>
<feature type="compositionally biased region" description="Basic and acidic residues" evidence="1">
    <location>
        <begin position="261"/>
        <end position="273"/>
    </location>
</feature>
<accession>A0ABQ4JKI8</accession>
<protein>
    <recommendedName>
        <fullName evidence="4">DUF1376 domain-containing protein</fullName>
    </recommendedName>
</protein>